<gene>
    <name evidence="2" type="primary">Necator_chrV.g19931</name>
    <name evidence="2" type="ORF">RB195_015139</name>
</gene>
<evidence type="ECO:0000256" key="1">
    <source>
        <dbReference type="SAM" id="MobiDB-lite"/>
    </source>
</evidence>
<keyword evidence="3" id="KW-1185">Reference proteome</keyword>
<evidence type="ECO:0000313" key="3">
    <source>
        <dbReference type="Proteomes" id="UP001303046"/>
    </source>
</evidence>
<dbReference type="Proteomes" id="UP001303046">
    <property type="component" value="Unassembled WGS sequence"/>
</dbReference>
<accession>A0ABR1E375</accession>
<name>A0ABR1E375_NECAM</name>
<protein>
    <submittedName>
        <fullName evidence="2">Uncharacterized protein</fullName>
    </submittedName>
</protein>
<proteinExistence type="predicted"/>
<evidence type="ECO:0000313" key="2">
    <source>
        <dbReference type="EMBL" id="KAK6757134.1"/>
    </source>
</evidence>
<organism evidence="2 3">
    <name type="scientific">Necator americanus</name>
    <name type="common">Human hookworm</name>
    <dbReference type="NCBI Taxonomy" id="51031"/>
    <lineage>
        <taxon>Eukaryota</taxon>
        <taxon>Metazoa</taxon>
        <taxon>Ecdysozoa</taxon>
        <taxon>Nematoda</taxon>
        <taxon>Chromadorea</taxon>
        <taxon>Rhabditida</taxon>
        <taxon>Rhabditina</taxon>
        <taxon>Rhabditomorpha</taxon>
        <taxon>Strongyloidea</taxon>
        <taxon>Ancylostomatidae</taxon>
        <taxon>Bunostominae</taxon>
        <taxon>Necator</taxon>
    </lineage>
</organism>
<feature type="region of interest" description="Disordered" evidence="1">
    <location>
        <begin position="15"/>
        <end position="43"/>
    </location>
</feature>
<comment type="caution">
    <text evidence="2">The sequence shown here is derived from an EMBL/GenBank/DDBJ whole genome shotgun (WGS) entry which is preliminary data.</text>
</comment>
<sequence>MPSYQNIVPQTTFTICNQPPHGNIPSTISSRHTKPSSPPHLPPYLPPPQLYGPLCEGRDQLMIPFICLMPSFDMGLPPPSGKTAVLVWSHRPPSMYSHRHVEPLLVEPPPLNSIVEPPSCRAAVVEPLPSCLTTEPMSSRLNQYNATSRLRCHQIPGPFKRHIKYRNEISSTAYSSEATEHAAEGTGTWSID</sequence>
<dbReference type="EMBL" id="JAVFWL010000005">
    <property type="protein sequence ID" value="KAK6757134.1"/>
    <property type="molecule type" value="Genomic_DNA"/>
</dbReference>
<reference evidence="2 3" key="1">
    <citation type="submission" date="2023-08" db="EMBL/GenBank/DDBJ databases">
        <title>A Necator americanus chromosomal reference genome.</title>
        <authorList>
            <person name="Ilik V."/>
            <person name="Petrzelkova K.J."/>
            <person name="Pardy F."/>
            <person name="Fuh T."/>
            <person name="Niatou-Singa F.S."/>
            <person name="Gouil Q."/>
            <person name="Baker L."/>
            <person name="Ritchie M.E."/>
            <person name="Jex A.R."/>
            <person name="Gazzola D."/>
            <person name="Li H."/>
            <person name="Toshio Fujiwara R."/>
            <person name="Zhan B."/>
            <person name="Aroian R.V."/>
            <person name="Pafco B."/>
            <person name="Schwarz E.M."/>
        </authorList>
    </citation>
    <scope>NUCLEOTIDE SEQUENCE [LARGE SCALE GENOMIC DNA]</scope>
    <source>
        <strain evidence="2 3">Aroian</strain>
        <tissue evidence="2">Whole animal</tissue>
    </source>
</reference>